<organism evidence="12 13">
    <name type="scientific">Malassezia cuniculi</name>
    <dbReference type="NCBI Taxonomy" id="948313"/>
    <lineage>
        <taxon>Eukaryota</taxon>
        <taxon>Fungi</taxon>
        <taxon>Dikarya</taxon>
        <taxon>Basidiomycota</taxon>
        <taxon>Ustilaginomycotina</taxon>
        <taxon>Malasseziomycetes</taxon>
        <taxon>Malasseziales</taxon>
        <taxon>Malasseziaceae</taxon>
        <taxon>Malassezia</taxon>
    </lineage>
</organism>
<dbReference type="GO" id="GO:0005694">
    <property type="term" value="C:chromosome"/>
    <property type="evidence" value="ECO:0007669"/>
    <property type="project" value="InterPro"/>
</dbReference>
<evidence type="ECO:0000256" key="1">
    <source>
        <dbReference type="ARBA" id="ARBA00004123"/>
    </source>
</evidence>
<keyword evidence="4" id="KW-0498">Mitosis</keyword>
<dbReference type="GO" id="GO:0016887">
    <property type="term" value="F:ATP hydrolysis activity"/>
    <property type="evidence" value="ECO:0007669"/>
    <property type="project" value="InterPro"/>
</dbReference>
<dbReference type="Gene3D" id="3.30.70.1620">
    <property type="match status" value="1"/>
</dbReference>
<evidence type="ECO:0000256" key="7">
    <source>
        <dbReference type="ARBA" id="ARBA00023306"/>
    </source>
</evidence>
<feature type="region of interest" description="Disordered" evidence="10">
    <location>
        <begin position="424"/>
        <end position="449"/>
    </location>
</feature>
<dbReference type="SUPFAM" id="SSF75553">
    <property type="entry name" value="Smc hinge domain"/>
    <property type="match status" value="1"/>
</dbReference>
<dbReference type="InterPro" id="IPR027417">
    <property type="entry name" value="P-loop_NTPase"/>
</dbReference>
<evidence type="ECO:0000256" key="3">
    <source>
        <dbReference type="ARBA" id="ARBA00022618"/>
    </source>
</evidence>
<dbReference type="SUPFAM" id="SSF52540">
    <property type="entry name" value="P-loop containing nucleoside triphosphate hydrolases"/>
    <property type="match status" value="1"/>
</dbReference>
<dbReference type="Pfam" id="PF02463">
    <property type="entry name" value="SMC_N"/>
    <property type="match status" value="1"/>
</dbReference>
<dbReference type="InterPro" id="IPR036277">
    <property type="entry name" value="SMC_hinge_sf"/>
</dbReference>
<protein>
    <recommendedName>
        <fullName evidence="8">Structural maintenance of chromosomes protein</fullName>
    </recommendedName>
</protein>
<dbReference type="Pfam" id="PF06470">
    <property type="entry name" value="SMC_hinge"/>
    <property type="match status" value="1"/>
</dbReference>
<dbReference type="GO" id="GO:0051301">
    <property type="term" value="P:cell division"/>
    <property type="evidence" value="ECO:0007669"/>
    <property type="project" value="UniProtKB-KW"/>
</dbReference>
<evidence type="ECO:0000256" key="4">
    <source>
        <dbReference type="ARBA" id="ARBA00022776"/>
    </source>
</evidence>
<sequence>MFIKSVTIHGFKSFRDVVNINSLSPAHNVVVGRNGSGKSNFFAAVRFVLGDAYVSLSREEREALLYDSNASSATVSAYVEITFDNEDGRFPTGGDSVVIRRTISASKDDYTIDKQAATKRELNTLLESAGFSRTNPYYIVPQGRIAHLTNAPDEERLALLKEVAGTRMYEERRAESMAIITSTVERETEIDTLLGQIDTRIGELAEEQGELNKYYARDRERRCLEYTIYQRELSDVAEHLEELENERRRDVDVSNSRRAEFTRQDTEIVQLENELAAAQQQLEQLDLERAQLEQERRTLGRRRAHLESSLEDAQDQRDYTNSRRSELESELNSLAKAITAKDDALGEQTRAQQQASEELDAARAELERARTQLEAAYARKGRSSVFASVEERDAYLEGQIKELDEYIASVGKLHDEALDSTASEKRTLDELKQRRESLESAVSGRSSALDTMSDELRTLADRRDELTERKKELWRDEARTNAALTHARDQLSTSQRALATTMDRATASGIQAVENIVAKHGMEGVYGPLYQLFTVDERYKTAVEATAGTSLFHIVVDSDSTASVLLEHLSKERSGRVTFMPLNRLRPEPVTLPQASDAVVMLRKLSFDEKLMPAFRQVFGRTIICPSLEVAAAYVRSSGVNAITLDGDQANRRGTLSGGYHDPRRSRLDAVRGVQKWISEVGSLTKTLDDTRSALGTLEQEITAQYSEMHALELRKQRLEDARAPELEELAWVRREEGDAQQRVIRLERTAAERALEKSSAEERRHALASEIGTPLSITHSAAQDAALEQLAAQEAAARARVAECTRNTVALASETGALRMELDEHLLRARGDVAVQLETLGAEDGRSLDDAASALQKQIDHVAALIADAESRYDTVAASVASISARLDGARSAQSGQSDDIARQQKTAERFAAKRQRLLEKRERCTQQIRDLGVLPEDAFRSYADHSMDELARQLQHVRAALDEVSHVNKRAVEQFHSFAKQRDALLQRRDDLRASRSSIDDLIKVLDSRKDEALSETLRHVERYFSEVFARLTGGTGTLVVERNEGGSAVGVAINVSFTAGDSLRLHQLSGGQKSVVALALVFAIQRCDPAPFYLFDEIDANLDAQYRTAVAEMIHDLARDAQFITTTFRPELVESADEHYGVLFGASRVSSIVPISRAEALQFVGSSEPAT</sequence>
<gene>
    <name evidence="12" type="primary">SMC3_1</name>
    <name evidence="12" type="ORF">MCUN1_001754</name>
</gene>
<evidence type="ECO:0000259" key="11">
    <source>
        <dbReference type="SMART" id="SM00968"/>
    </source>
</evidence>
<feature type="coiled-coil region" evidence="9">
    <location>
        <begin position="902"/>
        <end position="929"/>
    </location>
</feature>
<keyword evidence="6 8" id="KW-0539">Nucleus</keyword>
<dbReference type="GO" id="GO:0051276">
    <property type="term" value="P:chromosome organization"/>
    <property type="evidence" value="ECO:0007669"/>
    <property type="project" value="InterPro"/>
</dbReference>
<dbReference type="InterPro" id="IPR003395">
    <property type="entry name" value="RecF/RecN/SMC_N"/>
</dbReference>
<feature type="domain" description="SMC hinge" evidence="11">
    <location>
        <begin position="523"/>
        <end position="635"/>
    </location>
</feature>
<dbReference type="GO" id="GO:0005634">
    <property type="term" value="C:nucleus"/>
    <property type="evidence" value="ECO:0007669"/>
    <property type="project" value="UniProtKB-SubCell"/>
</dbReference>
<dbReference type="InterPro" id="IPR041741">
    <property type="entry name" value="SMC3_ABC_euk"/>
</dbReference>
<dbReference type="PIRSF" id="PIRSF005719">
    <property type="entry name" value="SMC"/>
    <property type="match status" value="1"/>
</dbReference>
<evidence type="ECO:0000256" key="8">
    <source>
        <dbReference type="PIRNR" id="PIRNR005719"/>
    </source>
</evidence>
<dbReference type="Gene3D" id="1.20.1060.20">
    <property type="match status" value="1"/>
</dbReference>
<dbReference type="EMBL" id="CP119878">
    <property type="protein sequence ID" value="WFD34909.1"/>
    <property type="molecule type" value="Genomic_DNA"/>
</dbReference>
<evidence type="ECO:0000256" key="2">
    <source>
        <dbReference type="ARBA" id="ARBA00005917"/>
    </source>
</evidence>
<dbReference type="GO" id="GO:0005524">
    <property type="term" value="F:ATP binding"/>
    <property type="evidence" value="ECO:0007669"/>
    <property type="project" value="InterPro"/>
</dbReference>
<comment type="subcellular location">
    <subcellularLocation>
        <location evidence="1 8">Nucleus</location>
    </subcellularLocation>
</comment>
<evidence type="ECO:0000256" key="9">
    <source>
        <dbReference type="SAM" id="Coils"/>
    </source>
</evidence>
<dbReference type="InterPro" id="IPR010935">
    <property type="entry name" value="SMC_hinge"/>
</dbReference>
<keyword evidence="7" id="KW-0131">Cell cycle</keyword>
<dbReference type="AlphaFoldDB" id="A0AAF0EUQ8"/>
<proteinExistence type="inferred from homology"/>
<evidence type="ECO:0000256" key="10">
    <source>
        <dbReference type="SAM" id="MobiDB-lite"/>
    </source>
</evidence>
<evidence type="ECO:0000313" key="13">
    <source>
        <dbReference type="Proteomes" id="UP001219933"/>
    </source>
</evidence>
<dbReference type="CDD" id="cd03272">
    <property type="entry name" value="ABC_SMC3_euk"/>
    <property type="match status" value="1"/>
</dbReference>
<dbReference type="GO" id="GO:0007059">
    <property type="term" value="P:chromosome segregation"/>
    <property type="evidence" value="ECO:0007669"/>
    <property type="project" value="UniProtKB-ARBA"/>
</dbReference>
<evidence type="ECO:0000256" key="6">
    <source>
        <dbReference type="ARBA" id="ARBA00023242"/>
    </source>
</evidence>
<keyword evidence="13" id="KW-1185">Reference proteome</keyword>
<dbReference type="PANTHER" id="PTHR43977">
    <property type="entry name" value="STRUCTURAL MAINTENANCE OF CHROMOSOMES PROTEIN 3"/>
    <property type="match status" value="1"/>
</dbReference>
<dbReference type="Gene3D" id="3.40.50.300">
    <property type="entry name" value="P-loop containing nucleotide triphosphate hydrolases"/>
    <property type="match status" value="2"/>
</dbReference>
<name>A0AAF0EUQ8_9BASI</name>
<dbReference type="SMART" id="SM00968">
    <property type="entry name" value="SMC_hinge"/>
    <property type="match status" value="1"/>
</dbReference>
<comment type="similarity">
    <text evidence="2">Belongs to the SMC family. SMC3 subfamily.</text>
</comment>
<feature type="region of interest" description="Disordered" evidence="10">
    <location>
        <begin position="298"/>
        <end position="328"/>
    </location>
</feature>
<feature type="compositionally biased region" description="Basic and acidic residues" evidence="10">
    <location>
        <begin position="314"/>
        <end position="327"/>
    </location>
</feature>
<keyword evidence="5 9" id="KW-0175">Coiled coil</keyword>
<evidence type="ECO:0000313" key="12">
    <source>
        <dbReference type="EMBL" id="WFD34909.1"/>
    </source>
</evidence>
<accession>A0AAF0EUQ8</accession>
<feature type="compositionally biased region" description="Basic and acidic residues" evidence="10">
    <location>
        <begin position="424"/>
        <end position="438"/>
    </location>
</feature>
<evidence type="ECO:0000256" key="5">
    <source>
        <dbReference type="ARBA" id="ARBA00023054"/>
    </source>
</evidence>
<dbReference type="InterPro" id="IPR024704">
    <property type="entry name" value="SMC"/>
</dbReference>
<reference evidence="12" key="1">
    <citation type="submission" date="2023-03" db="EMBL/GenBank/DDBJ databases">
        <title>Mating type loci evolution in Malassezia.</title>
        <authorList>
            <person name="Coelho M.A."/>
        </authorList>
    </citation>
    <scope>NUCLEOTIDE SEQUENCE</scope>
    <source>
        <strain evidence="12">CBS 11721</strain>
    </source>
</reference>
<dbReference type="Proteomes" id="UP001219933">
    <property type="component" value="Chromosome 2"/>
</dbReference>
<keyword evidence="3" id="KW-0132">Cell division</keyword>